<dbReference type="SUPFAM" id="SSF55711">
    <property type="entry name" value="Subdomain of clathrin and coatomer appendage domain"/>
    <property type="match status" value="1"/>
</dbReference>
<dbReference type="GO" id="GO:0005793">
    <property type="term" value="C:endoplasmic reticulum-Golgi intermediate compartment"/>
    <property type="evidence" value="ECO:0007669"/>
    <property type="project" value="TreeGrafter"/>
</dbReference>
<organism evidence="26 27">
    <name type="scientific">Microtus ochrogaster</name>
    <name type="common">Prairie vole</name>
    <dbReference type="NCBI Taxonomy" id="79684"/>
    <lineage>
        <taxon>Eukaryota</taxon>
        <taxon>Metazoa</taxon>
        <taxon>Chordata</taxon>
        <taxon>Craniata</taxon>
        <taxon>Vertebrata</taxon>
        <taxon>Euteleostomi</taxon>
        <taxon>Mammalia</taxon>
        <taxon>Eutheria</taxon>
        <taxon>Euarchontoglires</taxon>
        <taxon>Glires</taxon>
        <taxon>Rodentia</taxon>
        <taxon>Myomorpha</taxon>
        <taxon>Muroidea</taxon>
        <taxon>Cricetidae</taxon>
        <taxon>Arvicolinae</taxon>
        <taxon>Microtus</taxon>
    </lineage>
</organism>
<dbReference type="GO" id="GO:0005198">
    <property type="term" value="F:structural molecule activity"/>
    <property type="evidence" value="ECO:0007669"/>
    <property type="project" value="InterPro"/>
</dbReference>
<feature type="domain" description="Coatomer subunit gamma C-terminal" evidence="25">
    <location>
        <begin position="792"/>
        <end position="887"/>
    </location>
</feature>
<protein>
    <recommendedName>
        <fullName evidence="5">Abasic site processing protein HMCES</fullName>
    </recommendedName>
    <alternativeName>
        <fullName evidence="20">Coatomer subunit gamma-1</fullName>
    </alternativeName>
    <alternativeName>
        <fullName evidence="15">Embryonic stem cell-specific 5-hydroxymethylcytosine-binding protein</fullName>
    </alternativeName>
    <alternativeName>
        <fullName evidence="21">Gamma-1-coat protein</fullName>
    </alternativeName>
    <alternativeName>
        <fullName evidence="16">Peptidase HMCES</fullName>
    </alternativeName>
    <alternativeName>
        <fullName evidence="17">SRAP domain-containing protein 1</fullName>
    </alternativeName>
</protein>
<dbReference type="GO" id="GO:0006891">
    <property type="term" value="P:intra-Golgi vesicle-mediated transport"/>
    <property type="evidence" value="ECO:0007669"/>
    <property type="project" value="TreeGrafter"/>
</dbReference>
<dbReference type="Gene3D" id="1.25.10.10">
    <property type="entry name" value="Leucine-rich Repeat Variant"/>
    <property type="match status" value="2"/>
</dbReference>
<dbReference type="Pfam" id="PF16381">
    <property type="entry name" value="Coatomer_g_Cpla"/>
    <property type="match status" value="1"/>
</dbReference>
<dbReference type="GO" id="GO:0005829">
    <property type="term" value="C:cytosol"/>
    <property type="evidence" value="ECO:0007669"/>
    <property type="project" value="UniProtKB-SubCell"/>
</dbReference>
<dbReference type="InterPro" id="IPR013040">
    <property type="entry name" value="Coatomer_gsu_app_Ig-like_dom"/>
</dbReference>
<dbReference type="InterPro" id="IPR002553">
    <property type="entry name" value="Clathrin/coatomer_adapt-like_N"/>
</dbReference>
<dbReference type="InterPro" id="IPR017106">
    <property type="entry name" value="Coatomer_gsu"/>
</dbReference>
<dbReference type="GO" id="GO:0000139">
    <property type="term" value="C:Golgi membrane"/>
    <property type="evidence" value="ECO:0007669"/>
    <property type="project" value="UniProtKB-SubCell"/>
</dbReference>
<dbReference type="FunFam" id="1.25.10.10:FF:000038">
    <property type="entry name" value="Coatomer subunit gamma"/>
    <property type="match status" value="1"/>
</dbReference>
<dbReference type="GO" id="GO:0003697">
    <property type="term" value="F:single-stranded DNA binding"/>
    <property type="evidence" value="ECO:0007669"/>
    <property type="project" value="InterPro"/>
</dbReference>
<dbReference type="FunFam" id="2.60.40.1480:FF:000001">
    <property type="entry name" value="Coatomer subunit gamma"/>
    <property type="match status" value="1"/>
</dbReference>
<dbReference type="PANTHER" id="PTHR10261">
    <property type="entry name" value="COATOMER SUBUNIT GAMMA"/>
    <property type="match status" value="1"/>
</dbReference>
<dbReference type="InterPro" id="IPR011989">
    <property type="entry name" value="ARM-like"/>
</dbReference>
<keyword evidence="11" id="KW-0653">Protein transport</keyword>
<evidence type="ECO:0000259" key="24">
    <source>
        <dbReference type="Pfam" id="PF08752"/>
    </source>
</evidence>
<dbReference type="Pfam" id="PF08752">
    <property type="entry name" value="COP-gamma_platf"/>
    <property type="match status" value="1"/>
</dbReference>
<dbReference type="EMBL" id="JAATJU010022368">
    <property type="protein sequence ID" value="KAH0510844.1"/>
    <property type="molecule type" value="Genomic_DNA"/>
</dbReference>
<evidence type="ECO:0000256" key="19">
    <source>
        <dbReference type="ARBA" id="ARBA00065059"/>
    </source>
</evidence>
<dbReference type="InterPro" id="IPR036590">
    <property type="entry name" value="SRAP-like"/>
</dbReference>
<dbReference type="GO" id="GO:0005783">
    <property type="term" value="C:endoplasmic reticulum"/>
    <property type="evidence" value="ECO:0007669"/>
    <property type="project" value="TreeGrafter"/>
</dbReference>
<evidence type="ECO:0000259" key="25">
    <source>
        <dbReference type="Pfam" id="PF16381"/>
    </source>
</evidence>
<evidence type="ECO:0000256" key="10">
    <source>
        <dbReference type="ARBA" id="ARBA00022892"/>
    </source>
</evidence>
<dbReference type="GO" id="GO:0006888">
    <property type="term" value="P:endoplasmic reticulum to Golgi vesicle-mediated transport"/>
    <property type="evidence" value="ECO:0007669"/>
    <property type="project" value="TreeGrafter"/>
</dbReference>
<keyword evidence="7" id="KW-0963">Cytoplasm</keyword>
<evidence type="ECO:0000256" key="8">
    <source>
        <dbReference type="ARBA" id="ARBA00022553"/>
    </source>
</evidence>
<accession>A0A8J6GI23</accession>
<dbReference type="Pfam" id="PF01602">
    <property type="entry name" value="Adaptin_N"/>
    <property type="match status" value="1"/>
</dbReference>
<dbReference type="GO" id="GO:0030126">
    <property type="term" value="C:COPI vesicle coat"/>
    <property type="evidence" value="ECO:0007669"/>
    <property type="project" value="InterPro"/>
</dbReference>
<dbReference type="GO" id="GO:0009306">
    <property type="term" value="P:protein secretion"/>
    <property type="evidence" value="ECO:0007669"/>
    <property type="project" value="TreeGrafter"/>
</dbReference>
<evidence type="ECO:0000256" key="6">
    <source>
        <dbReference type="ARBA" id="ARBA00022448"/>
    </source>
</evidence>
<keyword evidence="12" id="KW-0333">Golgi apparatus</keyword>
<dbReference type="InterPro" id="IPR013041">
    <property type="entry name" value="Clathrin_app_Ig-like_sf"/>
</dbReference>
<dbReference type="Gene3D" id="3.90.1680.10">
    <property type="entry name" value="SOS response associated peptidase-like"/>
    <property type="match status" value="2"/>
</dbReference>
<dbReference type="Gene3D" id="3.30.310.10">
    <property type="entry name" value="TATA-Binding Protein"/>
    <property type="match status" value="1"/>
</dbReference>
<dbReference type="Proteomes" id="UP000710432">
    <property type="component" value="Unassembled WGS sequence"/>
</dbReference>
<evidence type="ECO:0000256" key="20">
    <source>
        <dbReference type="ARBA" id="ARBA00071669"/>
    </source>
</evidence>
<evidence type="ECO:0000256" key="9">
    <source>
        <dbReference type="ARBA" id="ARBA00022737"/>
    </source>
</evidence>
<keyword evidence="8" id="KW-0597">Phosphoprotein</keyword>
<dbReference type="Gene3D" id="2.60.40.1480">
    <property type="entry name" value="Coatomer, gamma subunit, appendage domain"/>
    <property type="match status" value="1"/>
</dbReference>
<feature type="compositionally biased region" description="Polar residues" evidence="22">
    <location>
        <begin position="1124"/>
        <end position="1138"/>
    </location>
</feature>
<evidence type="ECO:0000256" key="7">
    <source>
        <dbReference type="ARBA" id="ARBA00022490"/>
    </source>
</evidence>
<evidence type="ECO:0000256" key="13">
    <source>
        <dbReference type="ARBA" id="ARBA00023136"/>
    </source>
</evidence>
<dbReference type="Pfam" id="PF02586">
    <property type="entry name" value="SRAP"/>
    <property type="match status" value="1"/>
</dbReference>
<evidence type="ECO:0000256" key="2">
    <source>
        <dbReference type="ARBA" id="ARBA00004347"/>
    </source>
</evidence>
<keyword evidence="10" id="KW-0931">ER-Golgi transport</keyword>
<evidence type="ECO:0000256" key="11">
    <source>
        <dbReference type="ARBA" id="ARBA00022927"/>
    </source>
</evidence>
<evidence type="ECO:0000256" key="12">
    <source>
        <dbReference type="ARBA" id="ARBA00023034"/>
    </source>
</evidence>
<evidence type="ECO:0000256" key="5">
    <source>
        <dbReference type="ARBA" id="ARBA00015888"/>
    </source>
</evidence>
<dbReference type="SUPFAM" id="SSF143081">
    <property type="entry name" value="BB1717-like"/>
    <property type="match status" value="1"/>
</dbReference>
<comment type="caution">
    <text evidence="26">The sequence shown here is derived from an EMBL/GenBank/DDBJ whole genome shotgun (WGS) entry which is preliminary data.</text>
</comment>
<evidence type="ECO:0000259" key="23">
    <source>
        <dbReference type="Pfam" id="PF01602"/>
    </source>
</evidence>
<dbReference type="PANTHER" id="PTHR10261:SF3">
    <property type="entry name" value="COATOMER SUBUNIT GAMMA-1"/>
    <property type="match status" value="1"/>
</dbReference>
<dbReference type="FunFam" id="3.30.310.10:FF:000006">
    <property type="entry name" value="Coatomer subunit gamma"/>
    <property type="match status" value="1"/>
</dbReference>
<proteinExistence type="inferred from homology"/>
<keyword evidence="14" id="KW-0968">Cytoplasmic vesicle</keyword>
<feature type="compositionally biased region" description="Basic and acidic residues" evidence="22">
    <location>
        <begin position="1178"/>
        <end position="1198"/>
    </location>
</feature>
<evidence type="ECO:0000256" key="17">
    <source>
        <dbReference type="ARBA" id="ARBA00031130"/>
    </source>
</evidence>
<keyword evidence="6" id="KW-0813">Transport</keyword>
<dbReference type="InterPro" id="IPR012295">
    <property type="entry name" value="TBP_dom_sf"/>
</dbReference>
<keyword evidence="13" id="KW-0472">Membrane</keyword>
<dbReference type="FunFam" id="1.25.10.10:FF:001568">
    <property type="entry name" value="Uncharacterized protein"/>
    <property type="match status" value="1"/>
</dbReference>
<dbReference type="InterPro" id="IPR003738">
    <property type="entry name" value="SRAP"/>
</dbReference>
<reference evidence="26" key="1">
    <citation type="submission" date="2020-03" db="EMBL/GenBank/DDBJ databases">
        <title>Studies in the Genomics of Life Span.</title>
        <authorList>
            <person name="Glass D."/>
        </authorList>
    </citation>
    <scope>NUCLEOTIDE SEQUENCE</scope>
    <source>
        <strain evidence="26">LTLLF</strain>
        <tissue evidence="26">Muscle</tissue>
    </source>
</reference>
<dbReference type="GO" id="GO:0106300">
    <property type="term" value="P:protein-DNA covalent cross-linking repair"/>
    <property type="evidence" value="ECO:0007669"/>
    <property type="project" value="InterPro"/>
</dbReference>
<evidence type="ECO:0000313" key="27">
    <source>
        <dbReference type="Proteomes" id="UP000710432"/>
    </source>
</evidence>
<evidence type="ECO:0000256" key="4">
    <source>
        <dbReference type="ARBA" id="ARBA00010720"/>
    </source>
</evidence>
<dbReference type="GO" id="GO:0072384">
    <property type="term" value="P:organelle transport along microtubule"/>
    <property type="evidence" value="ECO:0007669"/>
    <property type="project" value="TreeGrafter"/>
</dbReference>
<comment type="similarity">
    <text evidence="4">Belongs to the COPG family.</text>
</comment>
<dbReference type="GO" id="GO:0006886">
    <property type="term" value="P:intracellular protein transport"/>
    <property type="evidence" value="ECO:0007669"/>
    <property type="project" value="InterPro"/>
</dbReference>
<feature type="domain" description="Clathrin/coatomer adaptor adaptin-like N-terminal" evidence="23">
    <location>
        <begin position="138"/>
        <end position="569"/>
    </location>
</feature>
<comment type="subcellular location">
    <subcellularLocation>
        <location evidence="3">Cytoplasm</location>
        <location evidence="3">Cytosol</location>
    </subcellularLocation>
    <subcellularLocation>
        <location evidence="2">Cytoplasmic vesicle</location>
        <location evidence="2">COPI-coated vesicle membrane</location>
        <topology evidence="2">Peripheral membrane protein</topology>
        <orientation evidence="2">Cytoplasmic side</orientation>
    </subcellularLocation>
    <subcellularLocation>
        <location evidence="1">Golgi apparatus membrane</location>
        <topology evidence="1">Peripheral membrane protein</topology>
        <orientation evidence="1">Cytoplasmic side</orientation>
    </subcellularLocation>
</comment>
<keyword evidence="9" id="KW-0677">Repeat</keyword>
<comment type="subunit">
    <text evidence="19">Oligomeric complex that consists of at least the alpha, beta, beta', gamma, delta, epsilon and zeta subunits. Interacts with ZNF289/ARFGAP2 through its C-terminal appendage domain. Interacts with EGFR upon EGF treatment; interaction is essential for regulation of EGF-dependent nuclear transport of EGFR by retrograde trafficking from the Golgi to the ER. The coatomer interacts with KDEL receptors; the interaction is important for retrograde trafficking of KDEL-bearing proteins from the Golgi to the endoplasmic reticulum. Interacts with COPB1. Interacts with TMED10 (via C-terminus). Interacts with TMED2, TMED3, TMED7 and TMED9.</text>
</comment>
<evidence type="ECO:0000256" key="15">
    <source>
        <dbReference type="ARBA" id="ARBA00030390"/>
    </source>
</evidence>
<comment type="function">
    <text evidence="18">The coatomer is a cytosolic protein complex that binds to dilysine motifs and reversibly associates with Golgi non-clathrin-coated vesicles, which further mediate biosynthetic protein transport from the ER, via the Golgi up to the trans Golgi network. Coatomer complex is required for budding from Golgi membranes, and is essential for the retrograde Golgi-to-ER transport of dilysine-tagged proteins. In mammals, the coatomer can only be recruited by membranes associated to ADP-ribosylation factors (ARFs), which are small GTP-binding proteins; the complex also influences the Golgi structural integrity, as well as the processing, activity, and endocytic recycling of LDL receptors. Required for limiting lipid storage in lipid droplets. Involved in lipid homeostasis by regulating the presence of perilipin family members PLIN2 and PLIN3 at the lipid droplet surface and promoting the association of adipocyte triglyceride lipase (PNPLA2) with the lipid droplet surface to mediate lipolysis.</text>
</comment>
<evidence type="ECO:0000256" key="3">
    <source>
        <dbReference type="ARBA" id="ARBA00004514"/>
    </source>
</evidence>
<evidence type="ECO:0000256" key="21">
    <source>
        <dbReference type="ARBA" id="ARBA00079157"/>
    </source>
</evidence>
<evidence type="ECO:0000256" key="1">
    <source>
        <dbReference type="ARBA" id="ARBA00004255"/>
    </source>
</evidence>
<dbReference type="InterPro" id="IPR009028">
    <property type="entry name" value="Coatomer/calthrin_app_sub_C"/>
</dbReference>
<sequence>MLKKFDKKDEESGEGSLKAWGGQIFAQIPGTFLGALFRATVRTSAGAQKGQGLVSRSVAVLGGDMLFTLASSDQDCCARVFNETPINPRKCAHILTKILYLINQGEHLGTTEATEAFFAMTKLFQSNDVSTSVPASLASLTKDMTGKEDNYRGPAVRALCQITDSTMLQAVERYMKQAIVDKVPSVSSSALVSSLHLLKCSFDVVKRWVNEAQEAASSDNIMVQYHALGLLYHVRKNDRLAVSKMISKFTRHGLKSPFAYCMMIRVASKQLEEEDGSRDSPLFDFIESCLRNKHEMVVYEAASAIVNLPGCSAKELAPAVSVLQLFCSSPKAALRYAAVRTLNKVAMKHPSAVTACNLDLENLVTDSNRSIATLAITTLLKTGSESSIDRLMKQISSFMSEISDEFKVVVVQAISALCQKYPRKHAVLMNFLFTMLREEGGFEYKRAIVDCIISIIEENSESKETGLSHLCEFIEDCEFTVLATRILHLLGQEGPKTNNPSKYIRFIYNRVVLEHEEVRAGAVSALAKFGAQNEEMLPSILVLLKRCVMDDDNEVRDRATFYLNVLEQKQKALNAGYILNGLTVSIPGLERALQQYTLEPSEKPFELKSVPLATTPMAEQRPESTATAAAKQPEKVAATRQEIFQEQLAAVPEFQGLGPLFKSSPEPVALTESETEYVIRCTKHTFSDHLVFQFDCTNTLNDQTLENVTVQMEPTEAYEVLSYVPARSLPYNQPGTCYTLVALPKEDPTAVACTFSCVMKFTVKDCDPNTGEIDEEGYEDEYVLEDLEVTVADHIQKVMKVNFEAAWDEVGDEFEKEETFTLSTVKTLEEAVGNIVKFLGMHPCERSDKVPENKNTHTLLLAGVFRGGHDILVRSRLLLLDTVTMQLRKEPQPHPWGGNPDGAYVTAGVGRVSLRKTRDALKRGFYQLAGRRRLPEWRDPDKYCPSYNKSPQSSSPVLLSRLHFEKGADSSEQIIIPMRWGLVPSWFKENDPSKLQFNTTNCRSDTILEKQSFKVPLGKGRRCVVLADGFYEWQRCQGTNQRQPYFIYFPQIKTEKMPAILDGEEAVSKWLDFGEVTTQEALKLIHPIDNITFHPVSLVVNNSRNNTPECLAPADLVTKKEPKTSGSSQRMMQWLTTKSPKKEAPGSPKKDESGIPQWSSQFLQKSPLPAKRGATRSLLDRWLKQEKEEEPMAKRSHS</sequence>
<evidence type="ECO:0000256" key="14">
    <source>
        <dbReference type="ARBA" id="ARBA00023329"/>
    </source>
</evidence>
<dbReference type="SUPFAM" id="SSF48371">
    <property type="entry name" value="ARM repeat"/>
    <property type="match status" value="1"/>
</dbReference>
<name>A0A8J6GI23_MICOH</name>
<dbReference type="InterPro" id="IPR037067">
    <property type="entry name" value="Coatomer_gsu_app_sf"/>
</dbReference>
<feature type="compositionally biased region" description="Basic and acidic residues" evidence="22">
    <location>
        <begin position="1140"/>
        <end position="1153"/>
    </location>
</feature>
<evidence type="ECO:0000256" key="18">
    <source>
        <dbReference type="ARBA" id="ARBA00055232"/>
    </source>
</evidence>
<evidence type="ECO:0000313" key="26">
    <source>
        <dbReference type="EMBL" id="KAH0510844.1"/>
    </source>
</evidence>
<dbReference type="AlphaFoldDB" id="A0A8J6GI23"/>
<dbReference type="SUPFAM" id="SSF49348">
    <property type="entry name" value="Clathrin adaptor appendage domain"/>
    <property type="match status" value="1"/>
</dbReference>
<dbReference type="InterPro" id="IPR032154">
    <property type="entry name" value="Coatomer_g_Cpla"/>
</dbReference>
<evidence type="ECO:0000256" key="16">
    <source>
        <dbReference type="ARBA" id="ARBA00030898"/>
    </source>
</evidence>
<dbReference type="InterPro" id="IPR016024">
    <property type="entry name" value="ARM-type_fold"/>
</dbReference>
<evidence type="ECO:0000256" key="22">
    <source>
        <dbReference type="SAM" id="MobiDB-lite"/>
    </source>
</evidence>
<feature type="domain" description="Coatomer gamma subunit appendage Ig-like subdomain" evidence="24">
    <location>
        <begin position="643"/>
        <end position="790"/>
    </location>
</feature>
<feature type="region of interest" description="Disordered" evidence="22">
    <location>
        <begin position="1109"/>
        <end position="1198"/>
    </location>
</feature>
<gene>
    <name evidence="26" type="ORF">LTLLF_152890</name>
</gene>